<gene>
    <name evidence="5" type="ORF">EBQ10_06490</name>
</gene>
<dbReference type="PANTHER" id="PTHR48148:SF3">
    <property type="entry name" value="KERATINOCYTE PROLINE-RICH PROTEIN"/>
    <property type="match status" value="1"/>
</dbReference>
<name>A0A3Q9GHX0_9ACTO</name>
<keyword evidence="2" id="KW-0812">Transmembrane</keyword>
<feature type="compositionally biased region" description="Pro residues" evidence="1">
    <location>
        <begin position="341"/>
        <end position="387"/>
    </location>
</feature>
<keyword evidence="3" id="KW-0732">Signal</keyword>
<feature type="chain" id="PRO_5018692709" evidence="3">
    <location>
        <begin position="18"/>
        <end position="425"/>
    </location>
</feature>
<evidence type="ECO:0000259" key="4">
    <source>
        <dbReference type="Pfam" id="PF08341"/>
    </source>
</evidence>
<sequence length="425" mass="45096">MALIVAMLVLGGAPAHAAPAGGKEISPHVAQVARAEKNDYGYRVPFLLEGGRSITAQPLLFGVKSEQIDFYRAYCLEIFVAAKYIPSVVTGWDKYQGKNSFKDPNVQRKVAWIVQNSFPTMSLPTLAAKSGVANLTHAEAITATQSAIWTLTDKVKPNFDSMTYSNTHARVTGSSVGNVKKLYDYLLGEKNVGLGEKQLRASIEIKADGGKHVAGTLVGPIRITSTEEKVSVHVAGGFGLVDKDGKAVDENAVPTGVDLFVDARNTEDKGKVELTGKASRASHFGAIITPVLYYGHGQTLIIVRQDKDEAVARAAISWDKKPAPKPTPKPEPKPTPKPEPKPTPTPTPAPKPTPTPTPAPKPTPTPTPVPVPSVTPAPIPTPTPTPTVAPVEKPRLARTGAETVVLAVATISLLAGGLLLRRKRA</sequence>
<feature type="compositionally biased region" description="Basic and acidic residues" evidence="1">
    <location>
        <begin position="318"/>
        <end position="340"/>
    </location>
</feature>
<keyword evidence="2" id="KW-0472">Membrane</keyword>
<feature type="region of interest" description="Disordered" evidence="1">
    <location>
        <begin position="315"/>
        <end position="394"/>
    </location>
</feature>
<dbReference type="RefSeq" id="WP_126920195.1">
    <property type="nucleotide sequence ID" value="NZ_CP033905.1"/>
</dbReference>
<feature type="signal peptide" evidence="3">
    <location>
        <begin position="1"/>
        <end position="17"/>
    </location>
</feature>
<dbReference type="PANTHER" id="PTHR48148">
    <property type="entry name" value="KERATINOCYTE PROLINE-RICH PROTEIN"/>
    <property type="match status" value="1"/>
</dbReference>
<protein>
    <submittedName>
        <fullName evidence="5">TQXA domain-containing protein</fullName>
    </submittedName>
</protein>
<dbReference type="EMBL" id="CP033905">
    <property type="protein sequence ID" value="AZR06979.1"/>
    <property type="molecule type" value="Genomic_DNA"/>
</dbReference>
<evidence type="ECO:0000313" key="6">
    <source>
        <dbReference type="Proteomes" id="UP000275951"/>
    </source>
</evidence>
<evidence type="ECO:0000256" key="2">
    <source>
        <dbReference type="SAM" id="Phobius"/>
    </source>
</evidence>
<evidence type="ECO:0000256" key="1">
    <source>
        <dbReference type="SAM" id="MobiDB-lite"/>
    </source>
</evidence>
<organism evidence="5 6">
    <name type="scientific">Trueperella pyogenes</name>
    <dbReference type="NCBI Taxonomy" id="1661"/>
    <lineage>
        <taxon>Bacteria</taxon>
        <taxon>Bacillati</taxon>
        <taxon>Actinomycetota</taxon>
        <taxon>Actinomycetes</taxon>
        <taxon>Actinomycetales</taxon>
        <taxon>Actinomycetaceae</taxon>
        <taxon>Trueperella</taxon>
    </lineage>
</organism>
<accession>A0A3Q9GHX0</accession>
<proteinExistence type="predicted"/>
<dbReference type="NCBIfam" id="TIGR03934">
    <property type="entry name" value="TQXA_dom"/>
    <property type="match status" value="1"/>
</dbReference>
<dbReference type="Proteomes" id="UP000275951">
    <property type="component" value="Chromosome"/>
</dbReference>
<reference evidence="5 6" key="1">
    <citation type="submission" date="2018-11" db="EMBL/GenBank/DDBJ databases">
        <title>Multidrug-resistant genes are associated with an 42-kb island TGI1 carrying a complex class 1 integron in a Trueperella pyogenes.</title>
        <authorList>
            <person name="Dong W."/>
        </authorList>
    </citation>
    <scope>NUCLEOTIDE SEQUENCE [LARGE SCALE GENOMIC DNA]</scope>
    <source>
        <strain evidence="5 6">TP4</strain>
    </source>
</reference>
<feature type="domain" description="Thioester" evidence="4">
    <location>
        <begin position="72"/>
        <end position="191"/>
    </location>
</feature>
<dbReference type="AlphaFoldDB" id="A0A3Q9GHX0"/>
<dbReference type="Gene3D" id="1.10.150.480">
    <property type="match status" value="1"/>
</dbReference>
<dbReference type="Pfam" id="PF08341">
    <property type="entry name" value="TED"/>
    <property type="match status" value="1"/>
</dbReference>
<evidence type="ECO:0000313" key="5">
    <source>
        <dbReference type="EMBL" id="AZR06979.1"/>
    </source>
</evidence>
<dbReference type="InterPro" id="IPR023849">
    <property type="entry name" value="TQXA_dom"/>
</dbReference>
<keyword evidence="2" id="KW-1133">Transmembrane helix</keyword>
<dbReference type="InterPro" id="IPR013552">
    <property type="entry name" value="Thioester_dom"/>
</dbReference>
<evidence type="ECO:0000256" key="3">
    <source>
        <dbReference type="SAM" id="SignalP"/>
    </source>
</evidence>
<feature type="transmembrane region" description="Helical" evidence="2">
    <location>
        <begin position="403"/>
        <end position="420"/>
    </location>
</feature>